<proteinExistence type="predicted"/>
<dbReference type="STRING" id="75913.A0A0K0EVI5"/>
<accession>A0A0K0EVI5</accession>
<dbReference type="AlphaFoldDB" id="A0A0K0EVI5"/>
<dbReference type="WBParaSite" id="SVE_0053500.1">
    <property type="protein sequence ID" value="SVE_0053500.1"/>
    <property type="gene ID" value="SVE_0053500"/>
</dbReference>
<sequence length="251" mass="29247">MKINILIFLFFGLIVVFATAREVRRNYEENPRGPQGEINPMPQDRPHGSQEQVKLTQQGGQPGRPQQEGPVRPPHQRPVRPPHQGPVRPQHQGPVRPPHQKPVRPPHQKPVRPPHQGQIRPQIISPLINWQNQPWTGRHWNQNPWNGFYFPQQPNDLTLSWNLPNDFIPNNKFNPFGRQFDGTRIRRYNYADRYAYEFFRRNGYSAQSALVFCSNIYIKHIIDASRSVSEFCTSINQSYGRNAIPTFPKNS</sequence>
<keyword evidence="3" id="KW-1185">Reference proteome</keyword>
<evidence type="ECO:0000256" key="1">
    <source>
        <dbReference type="SAM" id="MobiDB-lite"/>
    </source>
</evidence>
<feature type="signal peptide" evidence="2">
    <location>
        <begin position="1"/>
        <end position="20"/>
    </location>
</feature>
<keyword evidence="2" id="KW-0732">Signal</keyword>
<organism evidence="3 4">
    <name type="scientific">Strongyloides venezuelensis</name>
    <name type="common">Threadworm</name>
    <dbReference type="NCBI Taxonomy" id="75913"/>
    <lineage>
        <taxon>Eukaryota</taxon>
        <taxon>Metazoa</taxon>
        <taxon>Ecdysozoa</taxon>
        <taxon>Nematoda</taxon>
        <taxon>Chromadorea</taxon>
        <taxon>Rhabditida</taxon>
        <taxon>Tylenchina</taxon>
        <taxon>Panagrolaimomorpha</taxon>
        <taxon>Strongyloidoidea</taxon>
        <taxon>Strongyloididae</taxon>
        <taxon>Strongyloides</taxon>
    </lineage>
</organism>
<evidence type="ECO:0000313" key="3">
    <source>
        <dbReference type="Proteomes" id="UP000035680"/>
    </source>
</evidence>
<evidence type="ECO:0000313" key="4">
    <source>
        <dbReference type="WBParaSite" id="SVE_0053500.1"/>
    </source>
</evidence>
<feature type="region of interest" description="Disordered" evidence="1">
    <location>
        <begin position="28"/>
        <end position="119"/>
    </location>
</feature>
<evidence type="ECO:0000256" key="2">
    <source>
        <dbReference type="SAM" id="SignalP"/>
    </source>
</evidence>
<dbReference type="Proteomes" id="UP000035680">
    <property type="component" value="Unassembled WGS sequence"/>
</dbReference>
<name>A0A0K0EVI5_STRVS</name>
<protein>
    <submittedName>
        <fullName evidence="4">Conserved secreted protein</fullName>
    </submittedName>
</protein>
<reference evidence="3" key="1">
    <citation type="submission" date="2014-07" db="EMBL/GenBank/DDBJ databases">
        <authorList>
            <person name="Martin A.A"/>
            <person name="De Silva N."/>
        </authorList>
    </citation>
    <scope>NUCLEOTIDE SEQUENCE</scope>
</reference>
<reference evidence="4" key="2">
    <citation type="submission" date="2015-08" db="UniProtKB">
        <authorList>
            <consortium name="WormBaseParasite"/>
        </authorList>
    </citation>
    <scope>IDENTIFICATION</scope>
</reference>
<feature type="compositionally biased region" description="Low complexity" evidence="1">
    <location>
        <begin position="85"/>
        <end position="94"/>
    </location>
</feature>
<feature type="compositionally biased region" description="Basic residues" evidence="1">
    <location>
        <begin position="98"/>
        <end position="112"/>
    </location>
</feature>
<feature type="compositionally biased region" description="Low complexity" evidence="1">
    <location>
        <begin position="57"/>
        <end position="70"/>
    </location>
</feature>
<feature type="chain" id="PRO_5005328709" evidence="2">
    <location>
        <begin position="21"/>
        <end position="251"/>
    </location>
</feature>